<accession>A0ABM7R6U7</accession>
<dbReference type="Pfam" id="PF17390">
    <property type="entry name" value="Bac_rhamnosid_C"/>
    <property type="match status" value="1"/>
</dbReference>
<evidence type="ECO:0000256" key="1">
    <source>
        <dbReference type="ARBA" id="ARBA00001445"/>
    </source>
</evidence>
<dbReference type="Pfam" id="PF17389">
    <property type="entry name" value="Bac_rhamnosid6H"/>
    <property type="match status" value="1"/>
</dbReference>
<dbReference type="InterPro" id="IPR013737">
    <property type="entry name" value="Bac_rhamnosid_N"/>
</dbReference>
<dbReference type="Pfam" id="PF25788">
    <property type="entry name" value="Ig_Rha78A_N"/>
    <property type="match status" value="1"/>
</dbReference>
<evidence type="ECO:0000259" key="7">
    <source>
        <dbReference type="Pfam" id="PF17389"/>
    </source>
</evidence>
<dbReference type="Gene3D" id="2.60.120.260">
    <property type="entry name" value="Galactose-binding domain-like"/>
    <property type="match status" value="2"/>
</dbReference>
<evidence type="ECO:0000259" key="6">
    <source>
        <dbReference type="Pfam" id="PF08531"/>
    </source>
</evidence>
<feature type="region of interest" description="Disordered" evidence="4">
    <location>
        <begin position="1"/>
        <end position="32"/>
    </location>
</feature>
<dbReference type="Pfam" id="PF05592">
    <property type="entry name" value="Bac_rhamnosid"/>
    <property type="match status" value="1"/>
</dbReference>
<protein>
    <recommendedName>
        <fullName evidence="2">alpha-L-rhamnosidase</fullName>
        <ecNumber evidence="2">3.2.1.40</ecNumber>
    </recommendedName>
</protein>
<feature type="domain" description="Alpha-L-rhamnosidase concanavalin-like" evidence="5">
    <location>
        <begin position="297"/>
        <end position="407"/>
    </location>
</feature>
<evidence type="ECO:0000313" key="10">
    <source>
        <dbReference type="Proteomes" id="UP001374893"/>
    </source>
</evidence>
<dbReference type="InterPro" id="IPR012341">
    <property type="entry name" value="6hp_glycosidase-like_sf"/>
</dbReference>
<dbReference type="Pfam" id="PF08531">
    <property type="entry name" value="Bac_rhamnosid_N"/>
    <property type="match status" value="1"/>
</dbReference>
<dbReference type="PANTHER" id="PTHR33307:SF6">
    <property type="entry name" value="ALPHA-RHAMNOSIDASE (EUROFUNG)-RELATED"/>
    <property type="match status" value="1"/>
</dbReference>
<proteinExistence type="predicted"/>
<dbReference type="InterPro" id="IPR008902">
    <property type="entry name" value="Rhamnosid_concanavalin"/>
</dbReference>
<feature type="domain" description="Bacterial alpha-L-rhamnosidase N-terminal" evidence="6">
    <location>
        <begin position="111"/>
        <end position="285"/>
    </location>
</feature>
<comment type="catalytic activity">
    <reaction evidence="1">
        <text>Hydrolysis of terminal non-reducing alpha-L-rhamnose residues in alpha-L-rhamnosides.</text>
        <dbReference type="EC" id="3.2.1.40"/>
    </reaction>
</comment>
<dbReference type="Gene3D" id="2.60.420.10">
    <property type="entry name" value="Maltose phosphorylase, domain 3"/>
    <property type="match status" value="1"/>
</dbReference>
<dbReference type="EC" id="3.2.1.40" evidence="2"/>
<dbReference type="InterPro" id="IPR035398">
    <property type="entry name" value="Bac_rhamnosid_C"/>
</dbReference>
<dbReference type="Gene3D" id="1.50.10.10">
    <property type="match status" value="1"/>
</dbReference>
<dbReference type="InterPro" id="IPR016007">
    <property type="entry name" value="Alpha_rhamnosid"/>
</dbReference>
<dbReference type="Gene3D" id="2.60.40.10">
    <property type="entry name" value="Immunoglobulins"/>
    <property type="match status" value="1"/>
</dbReference>
<evidence type="ECO:0000256" key="2">
    <source>
        <dbReference type="ARBA" id="ARBA00012652"/>
    </source>
</evidence>
<dbReference type="PIRSF" id="PIRSF010631">
    <property type="entry name" value="A-rhamnsds"/>
    <property type="match status" value="1"/>
</dbReference>
<evidence type="ECO:0000259" key="5">
    <source>
        <dbReference type="Pfam" id="PF05592"/>
    </source>
</evidence>
<keyword evidence="10" id="KW-1185">Reference proteome</keyword>
<keyword evidence="3" id="KW-0378">Hydrolase</keyword>
<evidence type="ECO:0000256" key="3">
    <source>
        <dbReference type="ARBA" id="ARBA00022801"/>
    </source>
</evidence>
<dbReference type="Proteomes" id="UP001374893">
    <property type="component" value="Chromosome"/>
</dbReference>
<evidence type="ECO:0000259" key="8">
    <source>
        <dbReference type="Pfam" id="PF17390"/>
    </source>
</evidence>
<dbReference type="InterPro" id="IPR008928">
    <property type="entry name" value="6-hairpin_glycosidase_sf"/>
</dbReference>
<gene>
    <name evidence="9" type="ORF">HAHE_02090</name>
</gene>
<evidence type="ECO:0000313" key="9">
    <source>
        <dbReference type="EMBL" id="BCX46301.1"/>
    </source>
</evidence>
<evidence type="ECO:0000256" key="4">
    <source>
        <dbReference type="SAM" id="MobiDB-lite"/>
    </source>
</evidence>
<dbReference type="EMBL" id="AP024702">
    <property type="protein sequence ID" value="BCX46301.1"/>
    <property type="molecule type" value="Genomic_DNA"/>
</dbReference>
<dbReference type="InterPro" id="IPR013783">
    <property type="entry name" value="Ig-like_fold"/>
</dbReference>
<feature type="region of interest" description="Disordered" evidence="4">
    <location>
        <begin position="53"/>
        <end position="73"/>
    </location>
</feature>
<organism evidence="9 10">
    <name type="scientific">Haloferula helveola</name>
    <dbReference type="NCBI Taxonomy" id="490095"/>
    <lineage>
        <taxon>Bacteria</taxon>
        <taxon>Pseudomonadati</taxon>
        <taxon>Verrucomicrobiota</taxon>
        <taxon>Verrucomicrobiia</taxon>
        <taxon>Verrucomicrobiales</taxon>
        <taxon>Verrucomicrobiaceae</taxon>
        <taxon>Haloferula</taxon>
    </lineage>
</organism>
<dbReference type="PANTHER" id="PTHR33307">
    <property type="entry name" value="ALPHA-RHAMNOSIDASE (EUROFUNG)"/>
    <property type="match status" value="1"/>
</dbReference>
<feature type="domain" description="Alpha-L-rhamnosidase six-hairpin glycosidase" evidence="7">
    <location>
        <begin position="423"/>
        <end position="745"/>
    </location>
</feature>
<dbReference type="InterPro" id="IPR035396">
    <property type="entry name" value="Bac_rhamnosid6H"/>
</dbReference>
<reference evidence="9 10" key="1">
    <citation type="submission" date="2021-06" db="EMBL/GenBank/DDBJ databases">
        <title>Complete genome of Haloferula helveola possessing various polysaccharide degrading enzymes.</title>
        <authorList>
            <person name="Takami H."/>
            <person name="Huang C."/>
            <person name="Hamasaki K."/>
        </authorList>
    </citation>
    <scope>NUCLEOTIDE SEQUENCE [LARGE SCALE GENOMIC DNA]</scope>
    <source>
        <strain evidence="9 10">CN-1</strain>
    </source>
</reference>
<feature type="domain" description="Alpha-L-rhamnosidase C-terminal" evidence="8">
    <location>
        <begin position="749"/>
        <end position="824"/>
    </location>
</feature>
<dbReference type="SUPFAM" id="SSF48208">
    <property type="entry name" value="Six-hairpin glycosidases"/>
    <property type="match status" value="1"/>
</dbReference>
<name>A0ABM7R6U7_9BACT</name>
<sequence length="859" mass="94754">MVASSEELLSKDEGDLWDSGKTGTERLPGTKYEGKAVETGTVCHWKVRWWGSGDQPSPWSEPATWEPAPGKPADWKGARWINDGGTNPDNDADFYKPDPAPLMRKEFKIGKPVTRARLHVAGLGLGHPSIDGERLDDHVFDPPWTRFDKRIFFRTHDVTSQLNEGTHCLGIELGNGWYNPLPLRMWGRRNLREALPVGRPRAILCLVAEHSDGTTTVVTSGEEWKTAPGPTLRNSIYLGEERDARLAVDGWSKPGFDDAKWQPVKVAGEPLEPLQPLLMPPVRLAEALPAKAVTSPSEGVHIVDFGTIFTGIPEIAINAPAGTRIGFRFGELLHEDGTLNPMTSVCGQIKGTRKGPDGKPMSVGGPGAPEIAWQQDVYIARGEGERYRPDFTFHSFRYMEVTGLSEVLADTCQAFPMRTDLADTGSFSCSNESLNRIQEMCRRTFLANVVTVQSDCPHRERFGYGGDIVATSEAYLMNFDMASFYAKTVRDWADSALPDGRLTDTAPFVGVDYCGVGWAMVHPLLLEQLYQHYGDRSLIEEQFPVAMKWFEVEAGRRKDNLVTIGLGDHEALDKGRGPAVSTPMFIDTALRMARLAKIIERGNDAKQLEAWAEESRKAWAEAFLSEKGVVADGSQSQLCFALGFHAAPEGARKDVFARLIDNLTAPEDSPRLSTGIYGTRILLEQLSANARSDLAYSLADRDTFPSWKWMLENGATTLWEHWAGSDGTYSNNHPMFGSVSEWFFRWLGGIQCAPDAVGFDRAVIRPQVVGDLTWVKSSHETIRGTITSDWSIDGKVRQFDITIPVGVTAKVELPAKAGDIITESDKPLQDRSDIGFTDRGDGLGIEIGSGSYSFKVTTP</sequence>